<dbReference type="AlphaFoldDB" id="A0A7R8YVN4"/>
<evidence type="ECO:0000256" key="13">
    <source>
        <dbReference type="PROSITE-ProRule" id="PRU10141"/>
    </source>
</evidence>
<dbReference type="FunFam" id="1.10.510.10:FF:000432">
    <property type="entry name" value="mitogen-activated protein kinase kinase 3"/>
    <property type="match status" value="1"/>
</dbReference>
<evidence type="ECO:0000256" key="2">
    <source>
        <dbReference type="ARBA" id="ARBA00022553"/>
    </source>
</evidence>
<dbReference type="GO" id="GO:0004674">
    <property type="term" value="F:protein serine/threonine kinase activity"/>
    <property type="evidence" value="ECO:0007669"/>
    <property type="project" value="UniProtKB-KW"/>
</dbReference>
<dbReference type="EC" id="2.7.12.2" evidence="9"/>
<dbReference type="OrthoDB" id="10252354at2759"/>
<keyword evidence="7" id="KW-0829">Tyrosine-protein kinase</keyword>
<feature type="region of interest" description="Disordered" evidence="14">
    <location>
        <begin position="509"/>
        <end position="534"/>
    </location>
</feature>
<dbReference type="OMA" id="GCVTDFE"/>
<feature type="compositionally biased region" description="Low complexity" evidence="14">
    <location>
        <begin position="31"/>
        <end position="53"/>
    </location>
</feature>
<evidence type="ECO:0000256" key="1">
    <source>
        <dbReference type="ARBA" id="ARBA00022527"/>
    </source>
</evidence>
<dbReference type="GO" id="GO:0016477">
    <property type="term" value="P:cell migration"/>
    <property type="evidence" value="ECO:0007669"/>
    <property type="project" value="UniProtKB-ARBA"/>
</dbReference>
<feature type="compositionally biased region" description="Low complexity" evidence="14">
    <location>
        <begin position="436"/>
        <end position="469"/>
    </location>
</feature>
<feature type="binding site" evidence="13">
    <location>
        <position position="126"/>
    </location>
    <ligand>
        <name>ATP</name>
        <dbReference type="ChEBI" id="CHEBI:30616"/>
    </ligand>
</feature>
<dbReference type="Gene3D" id="1.10.510.10">
    <property type="entry name" value="Transferase(Phosphotransferase) domain 1"/>
    <property type="match status" value="1"/>
</dbReference>
<evidence type="ECO:0000256" key="7">
    <source>
        <dbReference type="ARBA" id="ARBA00023137"/>
    </source>
</evidence>
<feature type="compositionally biased region" description="Polar residues" evidence="14">
    <location>
        <begin position="967"/>
        <end position="997"/>
    </location>
</feature>
<organism evidence="16 17">
    <name type="scientific">Hermetia illucens</name>
    <name type="common">Black soldier fly</name>
    <dbReference type="NCBI Taxonomy" id="343691"/>
    <lineage>
        <taxon>Eukaryota</taxon>
        <taxon>Metazoa</taxon>
        <taxon>Ecdysozoa</taxon>
        <taxon>Arthropoda</taxon>
        <taxon>Hexapoda</taxon>
        <taxon>Insecta</taxon>
        <taxon>Pterygota</taxon>
        <taxon>Neoptera</taxon>
        <taxon>Endopterygota</taxon>
        <taxon>Diptera</taxon>
        <taxon>Brachycera</taxon>
        <taxon>Stratiomyomorpha</taxon>
        <taxon>Stratiomyidae</taxon>
        <taxon>Hermetiinae</taxon>
        <taxon>Hermetia</taxon>
    </lineage>
</organism>
<dbReference type="InterPro" id="IPR011009">
    <property type="entry name" value="Kinase-like_dom_sf"/>
</dbReference>
<evidence type="ECO:0000256" key="8">
    <source>
        <dbReference type="ARBA" id="ARBA00038035"/>
    </source>
</evidence>
<evidence type="ECO:0000256" key="10">
    <source>
        <dbReference type="ARBA" id="ARBA00049014"/>
    </source>
</evidence>
<feature type="region of interest" description="Disordered" evidence="14">
    <location>
        <begin position="821"/>
        <end position="847"/>
    </location>
</feature>
<evidence type="ECO:0000256" key="4">
    <source>
        <dbReference type="ARBA" id="ARBA00022741"/>
    </source>
</evidence>
<dbReference type="EMBL" id="LR899012">
    <property type="protein sequence ID" value="CAD7087017.1"/>
    <property type="molecule type" value="Genomic_DNA"/>
</dbReference>
<evidence type="ECO:0000256" key="5">
    <source>
        <dbReference type="ARBA" id="ARBA00022777"/>
    </source>
</evidence>
<feature type="compositionally biased region" description="Polar residues" evidence="14">
    <location>
        <begin position="729"/>
        <end position="799"/>
    </location>
</feature>
<dbReference type="Gene3D" id="3.30.200.20">
    <property type="entry name" value="Phosphorylase Kinase, domain 1"/>
    <property type="match status" value="1"/>
</dbReference>
<dbReference type="InParanoid" id="A0A7R8YVN4"/>
<name>A0A7R8YVN4_HERIL</name>
<dbReference type="GO" id="GO:0006950">
    <property type="term" value="P:response to stress"/>
    <property type="evidence" value="ECO:0007669"/>
    <property type="project" value="UniProtKB-ARBA"/>
</dbReference>
<dbReference type="CDD" id="cd06618">
    <property type="entry name" value="PKc_MKK7"/>
    <property type="match status" value="1"/>
</dbReference>
<dbReference type="GO" id="GO:0010508">
    <property type="term" value="P:positive regulation of autophagy"/>
    <property type="evidence" value="ECO:0007669"/>
    <property type="project" value="UniProtKB-ARBA"/>
</dbReference>
<reference evidence="16 17" key="1">
    <citation type="submission" date="2020-11" db="EMBL/GenBank/DDBJ databases">
        <authorList>
            <person name="Wallbank WR R."/>
            <person name="Pardo Diaz C."/>
            <person name="Kozak K."/>
            <person name="Martin S."/>
            <person name="Jiggins C."/>
            <person name="Moest M."/>
            <person name="Warren A I."/>
            <person name="Generalovic N T."/>
            <person name="Byers J.R.P. K."/>
            <person name="Montejo-Kovacevich G."/>
            <person name="Yen C E."/>
        </authorList>
    </citation>
    <scope>NUCLEOTIDE SEQUENCE [LARGE SCALE GENOMIC DNA]</scope>
</reference>
<feature type="region of interest" description="Disordered" evidence="14">
    <location>
        <begin position="1036"/>
        <end position="1076"/>
    </location>
</feature>
<dbReference type="PROSITE" id="PS50011">
    <property type="entry name" value="PROTEIN_KINASE_DOM"/>
    <property type="match status" value="1"/>
</dbReference>
<evidence type="ECO:0000256" key="3">
    <source>
        <dbReference type="ARBA" id="ARBA00022679"/>
    </source>
</evidence>
<dbReference type="PROSITE" id="PS00107">
    <property type="entry name" value="PROTEIN_KINASE_ATP"/>
    <property type="match status" value="1"/>
</dbReference>
<dbReference type="GO" id="GO:0004713">
    <property type="term" value="F:protein tyrosine kinase activity"/>
    <property type="evidence" value="ECO:0007669"/>
    <property type="project" value="UniProtKB-KW"/>
</dbReference>
<comment type="catalytic activity">
    <reaction evidence="12">
        <text>L-tyrosyl-[protein] + ATP = O-phospho-L-tyrosyl-[protein] + ADP + H(+)</text>
        <dbReference type="Rhea" id="RHEA:10596"/>
        <dbReference type="Rhea" id="RHEA-COMP:10136"/>
        <dbReference type="Rhea" id="RHEA-COMP:20101"/>
        <dbReference type="ChEBI" id="CHEBI:15378"/>
        <dbReference type="ChEBI" id="CHEBI:30616"/>
        <dbReference type="ChEBI" id="CHEBI:46858"/>
        <dbReference type="ChEBI" id="CHEBI:61978"/>
        <dbReference type="ChEBI" id="CHEBI:456216"/>
        <dbReference type="EC" id="2.7.12.2"/>
    </reaction>
</comment>
<dbReference type="InterPro" id="IPR000719">
    <property type="entry name" value="Prot_kinase_dom"/>
</dbReference>
<dbReference type="SUPFAM" id="SSF56112">
    <property type="entry name" value="Protein kinase-like (PK-like)"/>
    <property type="match status" value="1"/>
</dbReference>
<comment type="catalytic activity">
    <reaction evidence="11">
        <text>L-threonyl-[protein] + ATP = O-phospho-L-threonyl-[protein] + ADP + H(+)</text>
        <dbReference type="Rhea" id="RHEA:46608"/>
        <dbReference type="Rhea" id="RHEA-COMP:11060"/>
        <dbReference type="Rhea" id="RHEA-COMP:11605"/>
        <dbReference type="ChEBI" id="CHEBI:15378"/>
        <dbReference type="ChEBI" id="CHEBI:30013"/>
        <dbReference type="ChEBI" id="CHEBI:30616"/>
        <dbReference type="ChEBI" id="CHEBI:61977"/>
        <dbReference type="ChEBI" id="CHEBI:456216"/>
        <dbReference type="EC" id="2.7.12.2"/>
    </reaction>
</comment>
<dbReference type="GO" id="GO:0051239">
    <property type="term" value="P:regulation of multicellular organismal process"/>
    <property type="evidence" value="ECO:0007669"/>
    <property type="project" value="UniProtKB-ARBA"/>
</dbReference>
<dbReference type="PANTHER" id="PTHR47238:SF2">
    <property type="entry name" value="DUAL SPECIFICITY MITOGEN-ACTIVATED PROTEIN KINASE KINASE HEMIPTEROUS"/>
    <property type="match status" value="1"/>
</dbReference>
<keyword evidence="1" id="KW-0723">Serine/threonine-protein kinase</keyword>
<dbReference type="InterPro" id="IPR052468">
    <property type="entry name" value="Dual_spec_MAPK_kinase"/>
</dbReference>
<accession>A0A7R8YVN4</accession>
<dbReference type="PANTHER" id="PTHR47238">
    <property type="entry name" value="MITOGEN-ACTIVATED PROTEIN KINASE KINASE 5"/>
    <property type="match status" value="1"/>
</dbReference>
<keyword evidence="3" id="KW-0808">Transferase</keyword>
<dbReference type="GO" id="GO:0030707">
    <property type="term" value="P:follicle cell of egg chamber development"/>
    <property type="evidence" value="ECO:0007669"/>
    <property type="project" value="UniProtKB-ARBA"/>
</dbReference>
<feature type="compositionally biased region" description="Basic and acidic residues" evidence="14">
    <location>
        <begin position="695"/>
        <end position="709"/>
    </location>
</feature>
<feature type="region of interest" description="Disordered" evidence="14">
    <location>
        <begin position="22"/>
        <end position="54"/>
    </location>
</feature>
<keyword evidence="17" id="KW-1185">Reference proteome</keyword>
<keyword evidence="6 13" id="KW-0067">ATP-binding</keyword>
<evidence type="ECO:0000313" key="16">
    <source>
        <dbReference type="EMBL" id="CAD7087017.1"/>
    </source>
</evidence>
<dbReference type="GO" id="GO:0005524">
    <property type="term" value="F:ATP binding"/>
    <property type="evidence" value="ECO:0007669"/>
    <property type="project" value="UniProtKB-UniRule"/>
</dbReference>
<dbReference type="GO" id="GO:0048589">
    <property type="term" value="P:developmental growth"/>
    <property type="evidence" value="ECO:0007669"/>
    <property type="project" value="UniProtKB-ARBA"/>
</dbReference>
<feature type="region of interest" description="Disordered" evidence="14">
    <location>
        <begin position="963"/>
        <end position="1016"/>
    </location>
</feature>
<feature type="region of interest" description="Disordered" evidence="14">
    <location>
        <begin position="692"/>
        <end position="799"/>
    </location>
</feature>
<evidence type="ECO:0000259" key="15">
    <source>
        <dbReference type="PROSITE" id="PS50011"/>
    </source>
</evidence>
<dbReference type="GO" id="GO:0004708">
    <property type="term" value="F:MAP kinase kinase activity"/>
    <property type="evidence" value="ECO:0007669"/>
    <property type="project" value="UniProtKB-EC"/>
</dbReference>
<evidence type="ECO:0000256" key="6">
    <source>
        <dbReference type="ARBA" id="ARBA00022840"/>
    </source>
</evidence>
<dbReference type="GO" id="GO:0005829">
    <property type="term" value="C:cytosol"/>
    <property type="evidence" value="ECO:0007669"/>
    <property type="project" value="UniProtKB-ARBA"/>
</dbReference>
<evidence type="ECO:0000256" key="12">
    <source>
        <dbReference type="ARBA" id="ARBA00051693"/>
    </source>
</evidence>
<comment type="catalytic activity">
    <reaction evidence="10">
        <text>L-seryl-[protein] + ATP = O-phospho-L-seryl-[protein] + ADP + H(+)</text>
        <dbReference type="Rhea" id="RHEA:17989"/>
        <dbReference type="Rhea" id="RHEA-COMP:9863"/>
        <dbReference type="Rhea" id="RHEA-COMP:11604"/>
        <dbReference type="ChEBI" id="CHEBI:15378"/>
        <dbReference type="ChEBI" id="CHEBI:29999"/>
        <dbReference type="ChEBI" id="CHEBI:30616"/>
        <dbReference type="ChEBI" id="CHEBI:83421"/>
        <dbReference type="ChEBI" id="CHEBI:456216"/>
        <dbReference type="EC" id="2.7.12.2"/>
    </reaction>
</comment>
<dbReference type="PROSITE" id="PS00108">
    <property type="entry name" value="PROTEIN_KINASE_ST"/>
    <property type="match status" value="1"/>
</dbReference>
<dbReference type="FunCoup" id="A0A7R8YVN4">
    <property type="interactions" value="289"/>
</dbReference>
<dbReference type="SMART" id="SM00220">
    <property type="entry name" value="S_TKc"/>
    <property type="match status" value="1"/>
</dbReference>
<feature type="domain" description="Protein kinase" evidence="15">
    <location>
        <begin position="97"/>
        <end position="354"/>
    </location>
</feature>
<evidence type="ECO:0000256" key="11">
    <source>
        <dbReference type="ARBA" id="ARBA00049299"/>
    </source>
</evidence>
<evidence type="ECO:0000256" key="9">
    <source>
        <dbReference type="ARBA" id="ARBA00038999"/>
    </source>
</evidence>
<sequence>MSSMNAINHKLQSLEQRLLAETASSRDIFSTPQQPRTPHPQQLGQTTPTPRRPLNLPVIQAQQTIESETDKKLKKIMKQTGILKINDTSYKTDIKDLEYLGDLGSGTSGHVVKMRHIPSGTIIAVKQMRRTGNSEENKRILMDLDVVLKSHDCKYIVQCLGCFITDPDVWICMELMAMCFDKLLKLMKSPVPEEIIGKVTVATVKALSYLKEKHGVIHRDVKPSNILIDERGNIKLCDFGISGRLVDSKANTRSAGCAAYMAPERIDPKKPEYDIRADVWSLGITIVELATASSPYEGCKTDFEVLTKVLESDPPCLPKDRGFSREFNEFVSKCLKKDHQSRPKYPELLEQSFIKIYEKKFVDVAAWFQSVLERTGKVPPQRRQTSLSEIKTSSSASASIATVPTITTMNNRLGQMKASQIPNYQCNNFNKISHHPNQLQPQTTQQQPQQQNILSSSSNTHSSNFSSNSQPHQINANKFETTISNNHQSAGSNLLPSSLPQPITKSYAYQPLPRDIPTTNGYGQSSHHSLKGMNDYNKDEADIVSEMNKMYIKSPFGQRKNDFKSTQHDSGNFVYGESPKKQSMLSSLGQTLIRNLTNSPFSQKKIQQQPEGFWNVSNPPDGGGGGDYGITNRKHFDVNSGMSSGESASPSPIAARKRFQTTVPIVNDGSSEYARFPGNTSPIVLQRFYHQQNQLREKEREKQQQKREMNTSTNPFVNSYIPKYHPANQIPSQLNNQTTSQQHISDELAQSTRKYSTSPTLHHSQQIGSHGTESLHQQQQEHNCSPSSNFHSNIPVYNSQNLASSPKQFYTTTTTVVNSTSKKFMSPPQTPTNTYGGHSGGTSSGYGTQNVYSNNLYGRTTTKNASKEGNIKDDQGWFHSITGVVKKHFASYVKLHLTSGDKDRGDNNRTSCNNYLRTNMNNTATTTATIPTQATTITTTTIPTATTINPLMTTMTKMAEGGERNISVGSSNGSQSNTSVNGLKIQSPSPHRANNGSGLDKRHRSPDPPPRYNRGQSPLLLRKNLLELGQLQGSPLLARRYNTSSPPLPPPRRGSESVPGSPQHFRTRIHYTPEPQRRIYRTIDQ</sequence>
<dbReference type="InterPro" id="IPR008271">
    <property type="entry name" value="Ser/Thr_kinase_AS"/>
</dbReference>
<protein>
    <recommendedName>
        <fullName evidence="9">mitogen-activated protein kinase kinase</fullName>
        <ecNumber evidence="9">2.7.12.2</ecNumber>
    </recommendedName>
</protein>
<feature type="region of interest" description="Disordered" evidence="14">
    <location>
        <begin position="426"/>
        <end position="472"/>
    </location>
</feature>
<dbReference type="Pfam" id="PF00069">
    <property type="entry name" value="Pkinase"/>
    <property type="match status" value="1"/>
</dbReference>
<proteinExistence type="inferred from homology"/>
<dbReference type="GO" id="GO:0043068">
    <property type="term" value="P:positive regulation of programmed cell death"/>
    <property type="evidence" value="ECO:0007669"/>
    <property type="project" value="UniProtKB-ARBA"/>
</dbReference>
<dbReference type="FunFam" id="3.30.200.20:FF:000040">
    <property type="entry name" value="Dual specificity mitogen-activated protein kinase kinase"/>
    <property type="match status" value="1"/>
</dbReference>
<dbReference type="InterPro" id="IPR017441">
    <property type="entry name" value="Protein_kinase_ATP_BS"/>
</dbReference>
<keyword evidence="5" id="KW-0418">Kinase</keyword>
<dbReference type="Proteomes" id="UP000594454">
    <property type="component" value="Chromosome 4"/>
</dbReference>
<keyword evidence="2" id="KW-0597">Phosphoprotein</keyword>
<evidence type="ECO:0000313" key="17">
    <source>
        <dbReference type="Proteomes" id="UP000594454"/>
    </source>
</evidence>
<evidence type="ECO:0000256" key="14">
    <source>
        <dbReference type="SAM" id="MobiDB-lite"/>
    </source>
</evidence>
<keyword evidence="4 13" id="KW-0547">Nucleotide-binding</keyword>
<feature type="compositionally biased region" description="Polar residues" evidence="14">
    <location>
        <begin position="517"/>
        <end position="527"/>
    </location>
</feature>
<gene>
    <name evidence="16" type="ORF">HERILL_LOCUS9749</name>
</gene>
<comment type="similarity">
    <text evidence="8">Belongs to the protein kinase superfamily. STE Ser/Thr protein kinase family. MAP kinase kinase subfamily.</text>
</comment>